<keyword evidence="2 5" id="KW-0812">Transmembrane</keyword>
<dbReference type="Proteomes" id="UP000275846">
    <property type="component" value="Unassembled WGS sequence"/>
</dbReference>
<proteinExistence type="predicted"/>
<accession>A0A3P7C4L3</accession>
<keyword evidence="8" id="KW-1185">Reference proteome</keyword>
<evidence type="ECO:0000256" key="3">
    <source>
        <dbReference type="ARBA" id="ARBA00022989"/>
    </source>
</evidence>
<evidence type="ECO:0000256" key="4">
    <source>
        <dbReference type="ARBA" id="ARBA00023136"/>
    </source>
</evidence>
<name>A0A3P7C4L3_SCHSO</name>
<evidence type="ECO:0000313" key="7">
    <source>
        <dbReference type="EMBL" id="VDL93209.1"/>
    </source>
</evidence>
<comment type="subcellular location">
    <subcellularLocation>
        <location evidence="1">Membrane</location>
        <topology evidence="1">Multi-pass membrane protein</topology>
    </subcellularLocation>
</comment>
<keyword evidence="3 5" id="KW-1133">Transmembrane helix</keyword>
<dbReference type="Pfam" id="PF03798">
    <property type="entry name" value="TRAM_LAG1_CLN8"/>
    <property type="match status" value="1"/>
</dbReference>
<feature type="transmembrane region" description="Helical" evidence="5">
    <location>
        <begin position="6"/>
        <end position="25"/>
    </location>
</feature>
<evidence type="ECO:0000256" key="5">
    <source>
        <dbReference type="SAM" id="Phobius"/>
    </source>
</evidence>
<evidence type="ECO:0000313" key="8">
    <source>
        <dbReference type="Proteomes" id="UP000275846"/>
    </source>
</evidence>
<dbReference type="AlphaFoldDB" id="A0A3P7C4L3"/>
<evidence type="ECO:0000256" key="1">
    <source>
        <dbReference type="ARBA" id="ARBA00004141"/>
    </source>
</evidence>
<dbReference type="InterPro" id="IPR006634">
    <property type="entry name" value="TLC-dom"/>
</dbReference>
<evidence type="ECO:0000259" key="6">
    <source>
        <dbReference type="Pfam" id="PF03798"/>
    </source>
</evidence>
<feature type="domain" description="TLC" evidence="6">
    <location>
        <begin position="13"/>
        <end position="83"/>
    </location>
</feature>
<protein>
    <recommendedName>
        <fullName evidence="6">TLC domain-containing protein</fullName>
    </recommendedName>
</protein>
<reference evidence="7 8" key="1">
    <citation type="submission" date="2018-11" db="EMBL/GenBank/DDBJ databases">
        <authorList>
            <consortium name="Pathogen Informatics"/>
        </authorList>
    </citation>
    <scope>NUCLEOTIDE SEQUENCE [LARGE SCALE GENOMIC DNA]</scope>
    <source>
        <strain evidence="7 8">NST_G2</strain>
    </source>
</reference>
<dbReference type="GO" id="GO:0016020">
    <property type="term" value="C:membrane"/>
    <property type="evidence" value="ECO:0007669"/>
    <property type="project" value="UniProtKB-SubCell"/>
</dbReference>
<organism evidence="7 8">
    <name type="scientific">Schistocephalus solidus</name>
    <name type="common">Tapeworm</name>
    <dbReference type="NCBI Taxonomy" id="70667"/>
    <lineage>
        <taxon>Eukaryota</taxon>
        <taxon>Metazoa</taxon>
        <taxon>Spiralia</taxon>
        <taxon>Lophotrochozoa</taxon>
        <taxon>Platyhelminthes</taxon>
        <taxon>Cestoda</taxon>
        <taxon>Eucestoda</taxon>
        <taxon>Diphyllobothriidea</taxon>
        <taxon>Diphyllobothriidae</taxon>
        <taxon>Schistocephalus</taxon>
    </lineage>
</organism>
<gene>
    <name evidence="7" type="ORF">SSLN_LOCUS6824</name>
</gene>
<dbReference type="OrthoDB" id="10266980at2759"/>
<keyword evidence="4 5" id="KW-0472">Membrane</keyword>
<feature type="transmembrane region" description="Helical" evidence="5">
    <location>
        <begin position="45"/>
        <end position="64"/>
    </location>
</feature>
<dbReference type="EMBL" id="UYSU01033866">
    <property type="protein sequence ID" value="VDL93209.1"/>
    <property type="molecule type" value="Genomic_DNA"/>
</dbReference>
<evidence type="ECO:0000256" key="2">
    <source>
        <dbReference type="ARBA" id="ARBA00022692"/>
    </source>
</evidence>
<sequence length="128" mass="14668">MWHLLIQSLYTTYILIFPLVSTGYFLHDISHSLRGPPRRHTVELLLHHILVPFILGYAIVSLLVEINSVFLHLRRLLLSLTVSRESVIFAVTSLLNFRAKGCQANVLNWCTQKLHVTIQDRHGTTDAN</sequence>